<dbReference type="InterPro" id="IPR000569">
    <property type="entry name" value="HECT_dom"/>
</dbReference>
<dbReference type="Gene3D" id="3.30.2410.10">
    <property type="entry name" value="Hect, E3 ligase catalytic domain"/>
    <property type="match status" value="1"/>
</dbReference>
<feature type="domain" description="HECT" evidence="4">
    <location>
        <begin position="26"/>
        <end position="66"/>
    </location>
</feature>
<keyword evidence="6" id="KW-1185">Reference proteome</keyword>
<dbReference type="GeneTree" id="ENSGT00940000177633"/>
<sequence>MTTRTTTSWTWTCTSQAKHVTDLSYDQYYPETHTCYSILELPMYSKKEILQTKLTEALSNSNEINE</sequence>
<name>A0A3Q3A0Z2_KRYMA</name>
<proteinExistence type="predicted"/>
<evidence type="ECO:0000259" key="4">
    <source>
        <dbReference type="PROSITE" id="PS50237"/>
    </source>
</evidence>
<dbReference type="Ensembl" id="ENSKMAT00000010001.1">
    <property type="protein sequence ID" value="ENSKMAP00000009843.1"/>
    <property type="gene ID" value="ENSKMAG00000007404.1"/>
</dbReference>
<protein>
    <recommendedName>
        <fullName evidence="4">HECT domain-containing protein</fullName>
    </recommendedName>
</protein>
<reference evidence="5" key="1">
    <citation type="submission" date="2025-08" db="UniProtKB">
        <authorList>
            <consortium name="Ensembl"/>
        </authorList>
    </citation>
    <scope>IDENTIFICATION</scope>
</reference>
<evidence type="ECO:0000256" key="1">
    <source>
        <dbReference type="ARBA" id="ARBA00022679"/>
    </source>
</evidence>
<dbReference type="Proteomes" id="UP000264800">
    <property type="component" value="Unplaced"/>
</dbReference>
<dbReference type="SUPFAM" id="SSF56204">
    <property type="entry name" value="Hect, E3 ligase catalytic domain"/>
    <property type="match status" value="1"/>
</dbReference>
<dbReference type="GO" id="GO:0004842">
    <property type="term" value="F:ubiquitin-protein transferase activity"/>
    <property type="evidence" value="ECO:0007669"/>
    <property type="project" value="InterPro"/>
</dbReference>
<evidence type="ECO:0000256" key="3">
    <source>
        <dbReference type="PROSITE-ProRule" id="PRU00104"/>
    </source>
</evidence>
<keyword evidence="1" id="KW-0808">Transferase</keyword>
<accession>A0A3Q3A0Z2</accession>
<dbReference type="Pfam" id="PF00632">
    <property type="entry name" value="HECT"/>
    <property type="match status" value="1"/>
</dbReference>
<feature type="active site" description="Glycyl thioester intermediate" evidence="3">
    <location>
        <position position="35"/>
    </location>
</feature>
<evidence type="ECO:0000256" key="2">
    <source>
        <dbReference type="ARBA" id="ARBA00022786"/>
    </source>
</evidence>
<evidence type="ECO:0000313" key="5">
    <source>
        <dbReference type="Ensembl" id="ENSKMAP00000009843.1"/>
    </source>
</evidence>
<reference evidence="5" key="2">
    <citation type="submission" date="2025-09" db="UniProtKB">
        <authorList>
            <consortium name="Ensembl"/>
        </authorList>
    </citation>
    <scope>IDENTIFICATION</scope>
</reference>
<organism evidence="5 6">
    <name type="scientific">Kryptolebias marmoratus</name>
    <name type="common">Mangrove killifish</name>
    <name type="synonym">Rivulus marmoratus</name>
    <dbReference type="NCBI Taxonomy" id="37003"/>
    <lineage>
        <taxon>Eukaryota</taxon>
        <taxon>Metazoa</taxon>
        <taxon>Chordata</taxon>
        <taxon>Craniata</taxon>
        <taxon>Vertebrata</taxon>
        <taxon>Euteleostomi</taxon>
        <taxon>Actinopterygii</taxon>
        <taxon>Neopterygii</taxon>
        <taxon>Teleostei</taxon>
        <taxon>Neoteleostei</taxon>
        <taxon>Acanthomorphata</taxon>
        <taxon>Ovalentaria</taxon>
        <taxon>Atherinomorphae</taxon>
        <taxon>Cyprinodontiformes</taxon>
        <taxon>Rivulidae</taxon>
        <taxon>Kryptolebias</taxon>
    </lineage>
</organism>
<dbReference type="PROSITE" id="PS50237">
    <property type="entry name" value="HECT"/>
    <property type="match status" value="1"/>
</dbReference>
<dbReference type="AlphaFoldDB" id="A0A3Q3A0Z2"/>
<dbReference type="InterPro" id="IPR035983">
    <property type="entry name" value="Hect_E3_ubiquitin_ligase"/>
</dbReference>
<keyword evidence="2 3" id="KW-0833">Ubl conjugation pathway</keyword>
<evidence type="ECO:0000313" key="6">
    <source>
        <dbReference type="Proteomes" id="UP000264800"/>
    </source>
</evidence>